<dbReference type="PANTHER" id="PTHR43840">
    <property type="entry name" value="MITOCHONDRIAL METAL TRANSPORTER 1-RELATED"/>
    <property type="match status" value="1"/>
</dbReference>
<feature type="transmembrane region" description="Helical" evidence="7">
    <location>
        <begin position="55"/>
        <end position="73"/>
    </location>
</feature>
<feature type="transmembrane region" description="Helical" evidence="7">
    <location>
        <begin position="94"/>
        <end position="112"/>
    </location>
</feature>
<dbReference type="NCBIfam" id="TIGR01297">
    <property type="entry name" value="CDF"/>
    <property type="match status" value="1"/>
</dbReference>
<dbReference type="SUPFAM" id="SSF161111">
    <property type="entry name" value="Cation efflux protein transmembrane domain-like"/>
    <property type="match status" value="1"/>
</dbReference>
<dbReference type="Proteomes" id="UP000192929">
    <property type="component" value="Unassembled WGS sequence"/>
</dbReference>
<evidence type="ECO:0000256" key="2">
    <source>
        <dbReference type="ARBA" id="ARBA00008114"/>
    </source>
</evidence>
<dbReference type="Gene3D" id="1.20.1510.10">
    <property type="entry name" value="Cation efflux protein transmembrane domain"/>
    <property type="match status" value="1"/>
</dbReference>
<keyword evidence="3" id="KW-0813">Transport</keyword>
<dbReference type="InterPro" id="IPR050291">
    <property type="entry name" value="CDF_Transporter"/>
</dbReference>
<dbReference type="Pfam" id="PF01545">
    <property type="entry name" value="Cation_efflux"/>
    <property type="match status" value="1"/>
</dbReference>
<evidence type="ECO:0000256" key="4">
    <source>
        <dbReference type="ARBA" id="ARBA00022692"/>
    </source>
</evidence>
<dbReference type="InterPro" id="IPR027469">
    <property type="entry name" value="Cation_efflux_TMD_sf"/>
</dbReference>
<feature type="transmembrane region" description="Helical" evidence="7">
    <location>
        <begin position="132"/>
        <end position="156"/>
    </location>
</feature>
<keyword evidence="10" id="KW-1185">Reference proteome</keyword>
<accession>A0A1X7E4G7</accession>
<sequence length="332" mass="36065">MSAQHHPVDDEQLPPEITRALTRAVRLEWLTIGTLAVTVILVFLVLGNSQAMKTAWVEDLLSFIPPIAFLVGVRITRRPATAKHPFGHHRSVGMAHLVSATALLVMGTYLIVDSGSKLITVEHPSIGGIQLFGTTVWLGWLMIGVLVVTGIPPVILGRMKLKLATPLHNKVLFADADMNKADWMTSAAATAGVIGIGLGWWWADAVAAIVIAVSILRDGITNLRAAVAGLADARPTTVDNKEPHPLNADVDAFLRQLEWARVGAARVRDEGQVFQVEGFVVPRTPDVATPDRLDAARKQLLALDWKIRDVVLIPVNTLPRVLEAEEFEGHSH</sequence>
<proteinExistence type="inferred from homology"/>
<dbReference type="PANTHER" id="PTHR43840:SF15">
    <property type="entry name" value="MITOCHONDRIAL METAL TRANSPORTER 1-RELATED"/>
    <property type="match status" value="1"/>
</dbReference>
<evidence type="ECO:0000256" key="7">
    <source>
        <dbReference type="SAM" id="Phobius"/>
    </source>
</evidence>
<gene>
    <name evidence="9" type="ORF">SAMN06296028_12122</name>
</gene>
<organism evidence="9 10">
    <name type="scientific">Kocuria marina subsp. indica</name>
    <dbReference type="NCBI Taxonomy" id="1049583"/>
    <lineage>
        <taxon>Bacteria</taxon>
        <taxon>Bacillati</taxon>
        <taxon>Actinomycetota</taxon>
        <taxon>Actinomycetes</taxon>
        <taxon>Micrococcales</taxon>
        <taxon>Micrococcaceae</taxon>
        <taxon>Kocuria</taxon>
    </lineage>
</organism>
<evidence type="ECO:0000313" key="9">
    <source>
        <dbReference type="EMBL" id="SMF27295.1"/>
    </source>
</evidence>
<dbReference type="GO" id="GO:0008324">
    <property type="term" value="F:monoatomic cation transmembrane transporter activity"/>
    <property type="evidence" value="ECO:0007669"/>
    <property type="project" value="InterPro"/>
</dbReference>
<evidence type="ECO:0000259" key="8">
    <source>
        <dbReference type="Pfam" id="PF01545"/>
    </source>
</evidence>
<dbReference type="InterPro" id="IPR002524">
    <property type="entry name" value="Cation_efflux"/>
</dbReference>
<evidence type="ECO:0000313" key="10">
    <source>
        <dbReference type="Proteomes" id="UP000192929"/>
    </source>
</evidence>
<evidence type="ECO:0000256" key="3">
    <source>
        <dbReference type="ARBA" id="ARBA00022448"/>
    </source>
</evidence>
<dbReference type="EMBL" id="FXAC01000021">
    <property type="protein sequence ID" value="SMF27295.1"/>
    <property type="molecule type" value="Genomic_DNA"/>
</dbReference>
<comment type="similarity">
    <text evidence="2">Belongs to the cation diffusion facilitator (CDF) transporter (TC 2.A.4) family.</text>
</comment>
<dbReference type="AlphaFoldDB" id="A0A1X7E4G7"/>
<evidence type="ECO:0000256" key="6">
    <source>
        <dbReference type="ARBA" id="ARBA00023136"/>
    </source>
</evidence>
<keyword evidence="6 7" id="KW-0472">Membrane</keyword>
<keyword evidence="4 7" id="KW-0812">Transmembrane</keyword>
<feature type="transmembrane region" description="Helical" evidence="7">
    <location>
        <begin position="29"/>
        <end position="49"/>
    </location>
</feature>
<evidence type="ECO:0000256" key="1">
    <source>
        <dbReference type="ARBA" id="ARBA00004141"/>
    </source>
</evidence>
<dbReference type="RefSeq" id="WP_085108472.1">
    <property type="nucleotide sequence ID" value="NZ_FXAC01000021.1"/>
</dbReference>
<dbReference type="GO" id="GO:0016020">
    <property type="term" value="C:membrane"/>
    <property type="evidence" value="ECO:0007669"/>
    <property type="project" value="UniProtKB-SubCell"/>
</dbReference>
<name>A0A1X7E4G7_9MICC</name>
<comment type="subcellular location">
    <subcellularLocation>
        <location evidence="1">Membrane</location>
        <topology evidence="1">Multi-pass membrane protein</topology>
    </subcellularLocation>
</comment>
<evidence type="ECO:0000256" key="5">
    <source>
        <dbReference type="ARBA" id="ARBA00022989"/>
    </source>
</evidence>
<protein>
    <submittedName>
        <fullName evidence="9">Cation diffusion facilitator family transporter</fullName>
    </submittedName>
</protein>
<reference evidence="10" key="1">
    <citation type="submission" date="2017-04" db="EMBL/GenBank/DDBJ databases">
        <authorList>
            <person name="Varghese N."/>
            <person name="Submissions S."/>
        </authorList>
    </citation>
    <scope>NUCLEOTIDE SEQUENCE [LARGE SCALE GENOMIC DNA]</scope>
    <source>
        <strain evidence="10">NIO-1021</strain>
    </source>
</reference>
<keyword evidence="5 7" id="KW-1133">Transmembrane helix</keyword>
<dbReference type="InterPro" id="IPR058533">
    <property type="entry name" value="Cation_efflux_TM"/>
</dbReference>
<feature type="domain" description="Cation efflux protein transmembrane" evidence="8">
    <location>
        <begin position="38"/>
        <end position="230"/>
    </location>
</feature>